<evidence type="ECO:0000256" key="3">
    <source>
        <dbReference type="ARBA" id="ARBA00022884"/>
    </source>
</evidence>
<evidence type="ECO:0000313" key="8">
    <source>
        <dbReference type="EMBL" id="QLI04665.1"/>
    </source>
</evidence>
<name>A0A7H9CH42_9BACT</name>
<dbReference type="Proteomes" id="UP000509414">
    <property type="component" value="Chromosome"/>
</dbReference>
<dbReference type="AlphaFoldDB" id="A0A7H9CH42"/>
<dbReference type="CDD" id="cd00432">
    <property type="entry name" value="Ribosomal_L18_L5e"/>
    <property type="match status" value="1"/>
</dbReference>
<dbReference type="PANTHER" id="PTHR12899">
    <property type="entry name" value="39S RIBOSOMAL PROTEIN L18, MITOCHONDRIAL"/>
    <property type="match status" value="1"/>
</dbReference>
<comment type="function">
    <text evidence="7">This is one of the proteins that bind and probably mediate the attachment of the 5S RNA into the large ribosomal subunit, where it forms part of the central protuberance.</text>
</comment>
<dbReference type="GO" id="GO:0022625">
    <property type="term" value="C:cytosolic large ribosomal subunit"/>
    <property type="evidence" value="ECO:0007669"/>
    <property type="project" value="TreeGrafter"/>
</dbReference>
<dbReference type="GO" id="GO:0006412">
    <property type="term" value="P:translation"/>
    <property type="evidence" value="ECO:0007669"/>
    <property type="project" value="UniProtKB-UniRule"/>
</dbReference>
<dbReference type="Gene3D" id="3.30.420.100">
    <property type="match status" value="1"/>
</dbReference>
<gene>
    <name evidence="7 8" type="primary">rplR</name>
    <name evidence="8" type="ORF">CINF_0112</name>
</gene>
<evidence type="ECO:0000313" key="9">
    <source>
        <dbReference type="Proteomes" id="UP000509414"/>
    </source>
</evidence>
<dbReference type="SUPFAM" id="SSF53137">
    <property type="entry name" value="Translational machinery components"/>
    <property type="match status" value="1"/>
</dbReference>
<keyword evidence="9" id="KW-1185">Reference proteome</keyword>
<dbReference type="GO" id="GO:0008097">
    <property type="term" value="F:5S rRNA binding"/>
    <property type="evidence" value="ECO:0007669"/>
    <property type="project" value="TreeGrafter"/>
</dbReference>
<keyword evidence="4 7" id="KW-0689">Ribosomal protein</keyword>
<dbReference type="InterPro" id="IPR057268">
    <property type="entry name" value="Ribosomal_L18"/>
</dbReference>
<dbReference type="KEGG" id="cinf:CINF_0112"/>
<keyword evidence="3 7" id="KW-0694">RNA-binding</keyword>
<keyword evidence="2 7" id="KW-0699">rRNA-binding</keyword>
<reference evidence="8 9" key="1">
    <citation type="submission" date="2020-02" db="EMBL/GenBank/DDBJ databases">
        <title>Complete genome sequence of the novel Campylobacter species Candidatus Campylobacter infans.</title>
        <authorList>
            <person name="Duim B."/>
            <person name="Zomer A."/>
            <person name="van der Graaf L."/>
            <person name="Wagenaar J."/>
        </authorList>
    </citation>
    <scope>NUCLEOTIDE SEQUENCE [LARGE SCALE GENOMIC DNA]</scope>
    <source>
        <strain evidence="8 9">19S00001</strain>
    </source>
</reference>
<dbReference type="HAMAP" id="MF_01337_B">
    <property type="entry name" value="Ribosomal_uL18_B"/>
    <property type="match status" value="1"/>
</dbReference>
<organism evidence="8 9">
    <name type="scientific">Candidatus Campylobacter infans</name>
    <dbReference type="NCBI Taxonomy" id="2561898"/>
    <lineage>
        <taxon>Bacteria</taxon>
        <taxon>Pseudomonadati</taxon>
        <taxon>Campylobacterota</taxon>
        <taxon>Epsilonproteobacteria</taxon>
        <taxon>Campylobacterales</taxon>
        <taxon>Campylobacteraceae</taxon>
        <taxon>Campylobacter</taxon>
    </lineage>
</organism>
<dbReference type="NCBIfam" id="TIGR00060">
    <property type="entry name" value="L18_bact"/>
    <property type="match status" value="1"/>
</dbReference>
<evidence type="ECO:0000256" key="4">
    <source>
        <dbReference type="ARBA" id="ARBA00022980"/>
    </source>
</evidence>
<dbReference type="InterPro" id="IPR005484">
    <property type="entry name" value="Ribosomal_uL18_bac/plant/anim"/>
</dbReference>
<keyword evidence="5 7" id="KW-0687">Ribonucleoprotein</keyword>
<accession>A0A7H9CH42</accession>
<proteinExistence type="inferred from homology"/>
<sequence>MVANVLKRKIALRIKRKKRVRSKITGTQARPRVSIFKSNRTIYAQVINDTIASTICASDGHKLGLKANKADAVKLAADLAQKMKKANIEEAVFDRNGYLYHGVIASFADALRQNGIKL</sequence>
<comment type="subunit">
    <text evidence="7">Part of the 50S ribosomal subunit; part of the 5S rRNA/L5/L18/L25 subcomplex. Contacts the 5S and 23S rRNAs.</text>
</comment>
<evidence type="ECO:0000256" key="6">
    <source>
        <dbReference type="ARBA" id="ARBA00035197"/>
    </source>
</evidence>
<protein>
    <recommendedName>
        <fullName evidence="6 7">Large ribosomal subunit protein uL18</fullName>
    </recommendedName>
</protein>
<evidence type="ECO:0000256" key="1">
    <source>
        <dbReference type="ARBA" id="ARBA00007116"/>
    </source>
</evidence>
<evidence type="ECO:0000256" key="5">
    <source>
        <dbReference type="ARBA" id="ARBA00023274"/>
    </source>
</evidence>
<dbReference type="Pfam" id="PF00861">
    <property type="entry name" value="Ribosomal_L18p"/>
    <property type="match status" value="1"/>
</dbReference>
<evidence type="ECO:0000256" key="7">
    <source>
        <dbReference type="HAMAP-Rule" id="MF_01337"/>
    </source>
</evidence>
<dbReference type="InterPro" id="IPR004389">
    <property type="entry name" value="Ribosomal_uL18_bac-type"/>
</dbReference>
<dbReference type="RefSeq" id="WP_178695751.1">
    <property type="nucleotide sequence ID" value="NZ_CP049075.1"/>
</dbReference>
<evidence type="ECO:0000256" key="2">
    <source>
        <dbReference type="ARBA" id="ARBA00022730"/>
    </source>
</evidence>
<comment type="similarity">
    <text evidence="1 7">Belongs to the universal ribosomal protein uL18 family.</text>
</comment>
<dbReference type="PANTHER" id="PTHR12899:SF3">
    <property type="entry name" value="LARGE RIBOSOMAL SUBUNIT PROTEIN UL18M"/>
    <property type="match status" value="1"/>
</dbReference>
<dbReference type="EMBL" id="CP049075">
    <property type="protein sequence ID" value="QLI04665.1"/>
    <property type="molecule type" value="Genomic_DNA"/>
</dbReference>
<dbReference type="GO" id="GO:0003735">
    <property type="term" value="F:structural constituent of ribosome"/>
    <property type="evidence" value="ECO:0007669"/>
    <property type="project" value="InterPro"/>
</dbReference>